<dbReference type="InterPro" id="IPR011519">
    <property type="entry name" value="UnbV_ASPIC"/>
</dbReference>
<dbReference type="AlphaFoldDB" id="A0A383ANQ0"/>
<accession>A0A383ANQ0</accession>
<sequence length="108" mass="11732">MSLELEGVVSHRDAIGARIHVSVESEDGERRSIHVTVGHGGSFGSSPLRQEIGLGNARRIDSVEVIWPGTLTVHKIVGLELDHAYHLRQGQTGATPIERETFDLSPDS</sequence>
<gene>
    <name evidence="2" type="ORF">METZ01_LOCUS462301</name>
</gene>
<reference evidence="2" key="1">
    <citation type="submission" date="2018-05" db="EMBL/GenBank/DDBJ databases">
        <authorList>
            <person name="Lanie J.A."/>
            <person name="Ng W.-L."/>
            <person name="Kazmierczak K.M."/>
            <person name="Andrzejewski T.M."/>
            <person name="Davidsen T.M."/>
            <person name="Wayne K.J."/>
            <person name="Tettelin H."/>
            <person name="Glass J.I."/>
            <person name="Rusch D."/>
            <person name="Podicherti R."/>
            <person name="Tsui H.-C.T."/>
            <person name="Winkler M.E."/>
        </authorList>
    </citation>
    <scope>NUCLEOTIDE SEQUENCE</scope>
</reference>
<proteinExistence type="predicted"/>
<evidence type="ECO:0000259" key="1">
    <source>
        <dbReference type="Pfam" id="PF07593"/>
    </source>
</evidence>
<dbReference type="EMBL" id="UINC01193706">
    <property type="protein sequence ID" value="SVE09447.1"/>
    <property type="molecule type" value="Genomic_DNA"/>
</dbReference>
<protein>
    <recommendedName>
        <fullName evidence="1">ASPIC/UnbV domain-containing protein</fullName>
    </recommendedName>
</protein>
<organism evidence="2">
    <name type="scientific">marine metagenome</name>
    <dbReference type="NCBI Taxonomy" id="408172"/>
    <lineage>
        <taxon>unclassified sequences</taxon>
        <taxon>metagenomes</taxon>
        <taxon>ecological metagenomes</taxon>
    </lineage>
</organism>
<dbReference type="Pfam" id="PF07593">
    <property type="entry name" value="UnbV_ASPIC"/>
    <property type="match status" value="1"/>
</dbReference>
<name>A0A383ANQ0_9ZZZZ</name>
<feature type="domain" description="ASPIC/UnbV" evidence="1">
    <location>
        <begin position="14"/>
        <end position="74"/>
    </location>
</feature>
<evidence type="ECO:0000313" key="2">
    <source>
        <dbReference type="EMBL" id="SVE09447.1"/>
    </source>
</evidence>